<name>A0A0R2ANL3_9LACO</name>
<accession>A0A0R2ANL3</accession>
<evidence type="ECO:0000313" key="3">
    <source>
        <dbReference type="Proteomes" id="UP000052012"/>
    </source>
</evidence>
<dbReference type="Gene3D" id="3.90.950.20">
    <property type="entry name" value="CinA-like"/>
    <property type="match status" value="1"/>
</dbReference>
<reference evidence="2 3" key="1">
    <citation type="journal article" date="2015" name="Genome Announc.">
        <title>Expanding the biotechnology potential of lactobacilli through comparative genomics of 213 strains and associated genera.</title>
        <authorList>
            <person name="Sun Z."/>
            <person name="Harris H.M."/>
            <person name="McCann A."/>
            <person name="Guo C."/>
            <person name="Argimon S."/>
            <person name="Zhang W."/>
            <person name="Yang X."/>
            <person name="Jeffery I.B."/>
            <person name="Cooney J.C."/>
            <person name="Kagawa T.F."/>
            <person name="Liu W."/>
            <person name="Song Y."/>
            <person name="Salvetti E."/>
            <person name="Wrobel A."/>
            <person name="Rasinkangas P."/>
            <person name="Parkhill J."/>
            <person name="Rea M.C."/>
            <person name="O'Sullivan O."/>
            <person name="Ritari J."/>
            <person name="Douillard F.P."/>
            <person name="Paul Ross R."/>
            <person name="Yang R."/>
            <person name="Briner A.E."/>
            <person name="Felis G.E."/>
            <person name="de Vos W.M."/>
            <person name="Barrangou R."/>
            <person name="Klaenhammer T.R."/>
            <person name="Caufield P.W."/>
            <person name="Cui Y."/>
            <person name="Zhang H."/>
            <person name="O'Toole P.W."/>
        </authorList>
    </citation>
    <scope>NUCLEOTIDE SEQUENCE [LARGE SCALE GENOMIC DNA]</scope>
    <source>
        <strain evidence="2 3">DSM 23829</strain>
    </source>
</reference>
<gene>
    <name evidence="2" type="ORF">FD06_GL001022</name>
</gene>
<dbReference type="InterPro" id="IPR008136">
    <property type="entry name" value="CinA_C"/>
</dbReference>
<proteinExistence type="predicted"/>
<dbReference type="InterPro" id="IPR036653">
    <property type="entry name" value="CinA-like_C"/>
</dbReference>
<sequence>MITKIDKIAIEKLINADVSVTAAESLTAGLFQEVLGEVPGVSKIFSGGFVTYSNTAKEKLLGIPSKIINDFGVVSAQTAKQMAQKSREIMKTNLSVSFTGVAGPDELEGNKAGTVYIGISYGNYLESRVFHFRGDRDAIRIKSVVAALDWIDSLVNN</sequence>
<evidence type="ECO:0000259" key="1">
    <source>
        <dbReference type="Pfam" id="PF02464"/>
    </source>
</evidence>
<keyword evidence="3" id="KW-1185">Reference proteome</keyword>
<comment type="caution">
    <text evidence="2">The sequence shown here is derived from an EMBL/GenBank/DDBJ whole genome shotgun (WGS) entry which is preliminary data.</text>
</comment>
<dbReference type="Proteomes" id="UP000052012">
    <property type="component" value="Unassembled WGS sequence"/>
</dbReference>
<protein>
    <submittedName>
        <fullName evidence="2">CinA domain-containing protein</fullName>
    </submittedName>
</protein>
<evidence type="ECO:0000313" key="2">
    <source>
        <dbReference type="EMBL" id="KRM68702.1"/>
    </source>
</evidence>
<dbReference type="PATRIC" id="fig|1423781.4.peg.1059"/>
<dbReference type="RefSeq" id="WP_054658247.1">
    <property type="nucleotide sequence ID" value="NZ_AYYQ01000018.1"/>
</dbReference>
<dbReference type="STRING" id="1423781.FD06_GL001022"/>
<dbReference type="Pfam" id="PF02464">
    <property type="entry name" value="CinA"/>
    <property type="match status" value="1"/>
</dbReference>
<dbReference type="EMBL" id="AYYQ01000018">
    <property type="protein sequence ID" value="KRM68702.1"/>
    <property type="molecule type" value="Genomic_DNA"/>
</dbReference>
<dbReference type="SUPFAM" id="SSF142433">
    <property type="entry name" value="CinA-like"/>
    <property type="match status" value="1"/>
</dbReference>
<dbReference type="NCBIfam" id="TIGR00199">
    <property type="entry name" value="PncC_domain"/>
    <property type="match status" value="1"/>
</dbReference>
<dbReference type="OrthoDB" id="9801454at2"/>
<dbReference type="AlphaFoldDB" id="A0A0R2ANL3"/>
<organism evidence="2 3">
    <name type="scientific">Apilactobacillus ozensis DSM 23829 = JCM 17196</name>
    <dbReference type="NCBI Taxonomy" id="1423781"/>
    <lineage>
        <taxon>Bacteria</taxon>
        <taxon>Bacillati</taxon>
        <taxon>Bacillota</taxon>
        <taxon>Bacilli</taxon>
        <taxon>Lactobacillales</taxon>
        <taxon>Lactobacillaceae</taxon>
        <taxon>Apilactobacillus</taxon>
    </lineage>
</organism>
<feature type="domain" description="CinA C-terminal" evidence="1">
    <location>
        <begin position="4"/>
        <end position="153"/>
    </location>
</feature>